<keyword evidence="2" id="KW-1185">Reference proteome</keyword>
<evidence type="ECO:0000313" key="1">
    <source>
        <dbReference type="EMBL" id="GKV10966.1"/>
    </source>
</evidence>
<evidence type="ECO:0000313" key="2">
    <source>
        <dbReference type="Proteomes" id="UP001054252"/>
    </source>
</evidence>
<name>A0AAV5JEQ4_9ROSI</name>
<gene>
    <name evidence="1" type="ORF">SLEP1_g22261</name>
</gene>
<sequence>MLGHLKKGFKFLQLLYYFSSSNHHCNHCLLNMLGNP</sequence>
<dbReference type="Proteomes" id="UP001054252">
    <property type="component" value="Unassembled WGS sequence"/>
</dbReference>
<dbReference type="EMBL" id="BPVZ01000033">
    <property type="protein sequence ID" value="GKV10966.1"/>
    <property type="molecule type" value="Genomic_DNA"/>
</dbReference>
<accession>A0AAV5JEQ4</accession>
<reference evidence="1 2" key="1">
    <citation type="journal article" date="2021" name="Commun. Biol.">
        <title>The genome of Shorea leprosula (Dipterocarpaceae) highlights the ecological relevance of drought in aseasonal tropical rainforests.</title>
        <authorList>
            <person name="Ng K.K.S."/>
            <person name="Kobayashi M.J."/>
            <person name="Fawcett J.A."/>
            <person name="Hatakeyama M."/>
            <person name="Paape T."/>
            <person name="Ng C.H."/>
            <person name="Ang C.C."/>
            <person name="Tnah L.H."/>
            <person name="Lee C.T."/>
            <person name="Nishiyama T."/>
            <person name="Sese J."/>
            <person name="O'Brien M.J."/>
            <person name="Copetti D."/>
            <person name="Mohd Noor M.I."/>
            <person name="Ong R.C."/>
            <person name="Putra M."/>
            <person name="Sireger I.Z."/>
            <person name="Indrioko S."/>
            <person name="Kosugi Y."/>
            <person name="Izuno A."/>
            <person name="Isagi Y."/>
            <person name="Lee S.L."/>
            <person name="Shimizu K.K."/>
        </authorList>
    </citation>
    <scope>NUCLEOTIDE SEQUENCE [LARGE SCALE GENOMIC DNA]</scope>
    <source>
        <strain evidence="1">214</strain>
    </source>
</reference>
<protein>
    <submittedName>
        <fullName evidence="1">Uncharacterized protein</fullName>
    </submittedName>
</protein>
<proteinExistence type="predicted"/>
<organism evidence="1 2">
    <name type="scientific">Rubroshorea leprosula</name>
    <dbReference type="NCBI Taxonomy" id="152421"/>
    <lineage>
        <taxon>Eukaryota</taxon>
        <taxon>Viridiplantae</taxon>
        <taxon>Streptophyta</taxon>
        <taxon>Embryophyta</taxon>
        <taxon>Tracheophyta</taxon>
        <taxon>Spermatophyta</taxon>
        <taxon>Magnoliopsida</taxon>
        <taxon>eudicotyledons</taxon>
        <taxon>Gunneridae</taxon>
        <taxon>Pentapetalae</taxon>
        <taxon>rosids</taxon>
        <taxon>malvids</taxon>
        <taxon>Malvales</taxon>
        <taxon>Dipterocarpaceae</taxon>
        <taxon>Rubroshorea</taxon>
    </lineage>
</organism>
<dbReference type="AlphaFoldDB" id="A0AAV5JEQ4"/>
<comment type="caution">
    <text evidence="1">The sequence shown here is derived from an EMBL/GenBank/DDBJ whole genome shotgun (WGS) entry which is preliminary data.</text>
</comment>